<feature type="region of interest" description="Disordered" evidence="1">
    <location>
        <begin position="254"/>
        <end position="296"/>
    </location>
</feature>
<feature type="region of interest" description="Disordered" evidence="1">
    <location>
        <begin position="1"/>
        <end position="33"/>
    </location>
</feature>
<feature type="compositionally biased region" description="Basic residues" evidence="1">
    <location>
        <begin position="496"/>
        <end position="506"/>
    </location>
</feature>
<dbReference type="InterPro" id="IPR016024">
    <property type="entry name" value="ARM-type_fold"/>
</dbReference>
<evidence type="ECO:0000256" key="1">
    <source>
        <dbReference type="SAM" id="MobiDB-lite"/>
    </source>
</evidence>
<dbReference type="SUPFAM" id="SSF48371">
    <property type="entry name" value="ARM repeat"/>
    <property type="match status" value="1"/>
</dbReference>
<feature type="region of interest" description="Disordered" evidence="1">
    <location>
        <begin position="488"/>
        <end position="508"/>
    </location>
</feature>
<dbReference type="AlphaFoldDB" id="A0AAD8Y0D1"/>
<feature type="compositionally biased region" description="Polar residues" evidence="1">
    <location>
        <begin position="280"/>
        <end position="289"/>
    </location>
</feature>
<feature type="compositionally biased region" description="Low complexity" evidence="1">
    <location>
        <begin position="254"/>
        <end position="267"/>
    </location>
</feature>
<evidence type="ECO:0000313" key="3">
    <source>
        <dbReference type="Proteomes" id="UP001224775"/>
    </source>
</evidence>
<comment type="caution">
    <text evidence="2">The sequence shown here is derived from an EMBL/GenBank/DDBJ whole genome shotgun (WGS) entry which is preliminary data.</text>
</comment>
<sequence length="1162" mass="127563">MAPTTNKSKPPARDFAKRPRAKVGKRAPAKVNATDTSFKTATVAVRSQGQSLDKGRQQQGKDATLSSAKRMELFSSRGNTLATLQMSLRHHAAPVRASGLKGIRDAVQSLSLLDAAIGVAILEANLPSLLPQLCRCWLDEDDDVRALALNLYGDILKCLSSSLESVDLKCLAPFVPFLCAYASSALNSLDRSIRIDGSSIVAMLASAVQSPSFSQLMSSSSSKMSAMSRELSHHVDSLLPSMERLLTSVSLGRRASSSGRSAESQKSNTAAGQKRGRSGKNASSVQTKAVSKRESRESTTAQSILLSLAFLLRTSLISNDDMSGMNHTIRDKTQRDLLPSLYVSGECSFLKGGSAQSNSLLLIRGTEGSRAADKTRICSIRDLPAIQDEVTNNSINALVEDIPTDDLSSRPKEKDAESMEKVQQMTSLLETLRGKFVEIAHLGKKTDANGLMSSSNDLETMDVLVQIIRLSHSRFQLYYQSISKHYPRTETDASKSNKKREKGGKKSTKDLQNVQECLVAYQTSVDRVLQLLLENFPVKSFGETTNPERYEFTNACICSALAELGGGAMFDDGKKRTSPWVNTVFSYVLPRLTCDQDSYESKPEDDSYSESISTNMLLKVVMKLLLPIGNNSDDNTKSYLLNNSVKRQEILEAFAKAFFPQVYCQLAPHHVIYASSSTAELERKIRNVANTAAGRTACILVTKLVAQSADSLFNDSTETEHATLLLQMISVLPTYVVAWEGKYPTETGLALASILSVVRQWEASGNVSEESRTPVTLALEELCLGLRYSLEALYIPIEDSPVVQQPRKKRKKANLKQTCILERLPEQVQKLAIGLAGLLQSPTEVTAKQLSQICSKAFISHIATTNGDQEYEAVSLDMANYIREVVHLSRRTMPMPTYLSFLLDGSGIELTIGISLMQKQSPDNVFLYDSAIDQLSRFLTTSCDKASQKVLPMLRPIIEKWLLAPTKIKENEGASNETMRLLVQGRSAISILSAFTWDDVLSHNCVDDDFISSTILDDKLDQLLLNSILSLCEVSGSFWSKGSHFDDTEAQQLYLAKLMGPVAVLLRYRKGMLKQFLETVSKRVAAQGMSESVVEIYMKAILMILKSKDPVLMTSIIQRSDDLQKVLLSVAKSIETIVSGGPLAHLGGKLQHHVNTICSSNQ</sequence>
<dbReference type="InterPro" id="IPR011989">
    <property type="entry name" value="ARM-like"/>
</dbReference>
<reference evidence="2" key="1">
    <citation type="submission" date="2023-06" db="EMBL/GenBank/DDBJ databases">
        <title>Survivors Of The Sea: Transcriptome response of Skeletonema marinoi to long-term dormancy.</title>
        <authorList>
            <person name="Pinder M.I.M."/>
            <person name="Kourtchenko O."/>
            <person name="Robertson E.K."/>
            <person name="Larsson T."/>
            <person name="Maumus F."/>
            <person name="Osuna-Cruz C.M."/>
            <person name="Vancaester E."/>
            <person name="Stenow R."/>
            <person name="Vandepoele K."/>
            <person name="Ploug H."/>
            <person name="Bruchert V."/>
            <person name="Godhe A."/>
            <person name="Topel M."/>
        </authorList>
    </citation>
    <scope>NUCLEOTIDE SEQUENCE</scope>
    <source>
        <strain evidence="2">R05AC</strain>
    </source>
</reference>
<dbReference type="EMBL" id="JATAAI010000028">
    <property type="protein sequence ID" value="KAK1736735.1"/>
    <property type="molecule type" value="Genomic_DNA"/>
</dbReference>
<proteinExistence type="predicted"/>
<dbReference type="Proteomes" id="UP001224775">
    <property type="component" value="Unassembled WGS sequence"/>
</dbReference>
<dbReference type="Gene3D" id="1.25.10.10">
    <property type="entry name" value="Leucine-rich Repeat Variant"/>
    <property type="match status" value="1"/>
</dbReference>
<feature type="compositionally biased region" description="Basic residues" evidence="1">
    <location>
        <begin position="18"/>
        <end position="28"/>
    </location>
</feature>
<evidence type="ECO:0000313" key="2">
    <source>
        <dbReference type="EMBL" id="KAK1736735.1"/>
    </source>
</evidence>
<name>A0AAD8Y0D1_9STRA</name>
<accession>A0AAD8Y0D1</accession>
<keyword evidence="3" id="KW-1185">Reference proteome</keyword>
<protein>
    <submittedName>
        <fullName evidence="2">Pre-rRNA-processing protein Ipi1</fullName>
    </submittedName>
</protein>
<gene>
    <name evidence="2" type="ORF">QTG54_012757</name>
</gene>
<organism evidence="2 3">
    <name type="scientific">Skeletonema marinoi</name>
    <dbReference type="NCBI Taxonomy" id="267567"/>
    <lineage>
        <taxon>Eukaryota</taxon>
        <taxon>Sar</taxon>
        <taxon>Stramenopiles</taxon>
        <taxon>Ochrophyta</taxon>
        <taxon>Bacillariophyta</taxon>
        <taxon>Coscinodiscophyceae</taxon>
        <taxon>Thalassiosirophycidae</taxon>
        <taxon>Thalassiosirales</taxon>
        <taxon>Skeletonemataceae</taxon>
        <taxon>Skeletonema</taxon>
        <taxon>Skeletonema marinoi-dohrnii complex</taxon>
    </lineage>
</organism>